<feature type="region of interest" description="Disordered" evidence="1">
    <location>
        <begin position="279"/>
        <end position="313"/>
    </location>
</feature>
<keyword evidence="3" id="KW-1185">Reference proteome</keyword>
<feature type="compositionally biased region" description="Low complexity" evidence="1">
    <location>
        <begin position="279"/>
        <end position="299"/>
    </location>
</feature>
<feature type="region of interest" description="Disordered" evidence="1">
    <location>
        <begin position="188"/>
        <end position="225"/>
    </location>
</feature>
<sequence length="394" mass="43298">MGSDRDEDRSTDNGEKSIADIVKKRRLSKKALLPRVVMEPLDISPGTLAEFSGGGSSASGVSAFTAPMAEVLSSSEPPSITLEEELREACTAATAARKRTAPLTPPIPSPRRVTSPETTATAAGPKASTVTTEGSNRLLEQLIEKLDRLTERLAASEKENAALRNELELYRTGARTVLELQSTVAGTGLGNQAVSQPGPSKRTAKRSEQRARAAARQAEGPAHQRLLELQENMRLEIEEERRQQQRLGVGMCPPQQHQQQQKLSYRDALTTGWQVVGQRNPRAAPQHQQRPQPPRALQRPPQPARRAPRRRPDAIIVIPAQGVSFAEMYRPIRTDPALDDAQEHIRIGKRTPKGNLRMELKRDVDSWALCRHIQVVLGELGTVKVPERDGGNNC</sequence>
<reference evidence="2" key="2">
    <citation type="submission" date="2020-05" db="UniProtKB">
        <authorList>
            <consortium name="EnsemblMetazoa"/>
        </authorList>
    </citation>
    <scope>IDENTIFICATION</scope>
    <source>
        <strain evidence="2">maculatus3</strain>
    </source>
</reference>
<reference evidence="3" key="1">
    <citation type="submission" date="2013-09" db="EMBL/GenBank/DDBJ databases">
        <title>The Genome Sequence of Anopheles maculatus species B.</title>
        <authorList>
            <consortium name="The Broad Institute Genomics Platform"/>
            <person name="Neafsey D.E."/>
            <person name="Besansky N."/>
            <person name="Howell P."/>
            <person name="Walton C."/>
            <person name="Young S.K."/>
            <person name="Zeng Q."/>
            <person name="Gargeya S."/>
            <person name="Fitzgerald M."/>
            <person name="Haas B."/>
            <person name="Abouelleil A."/>
            <person name="Allen A.W."/>
            <person name="Alvarado L."/>
            <person name="Arachchi H.M."/>
            <person name="Berlin A.M."/>
            <person name="Chapman S.B."/>
            <person name="Gainer-Dewar J."/>
            <person name="Goldberg J."/>
            <person name="Griggs A."/>
            <person name="Gujja S."/>
            <person name="Hansen M."/>
            <person name="Howarth C."/>
            <person name="Imamovic A."/>
            <person name="Ireland A."/>
            <person name="Larimer J."/>
            <person name="McCowan C."/>
            <person name="Murphy C."/>
            <person name="Pearson M."/>
            <person name="Poon T.W."/>
            <person name="Priest M."/>
            <person name="Roberts A."/>
            <person name="Saif S."/>
            <person name="Shea T."/>
            <person name="Sisk P."/>
            <person name="Sykes S."/>
            <person name="Wortman J."/>
            <person name="Nusbaum C."/>
            <person name="Birren B."/>
        </authorList>
    </citation>
    <scope>NUCLEOTIDE SEQUENCE [LARGE SCALE GENOMIC DNA]</scope>
    <source>
        <strain evidence="3">maculatus3</strain>
    </source>
</reference>
<dbReference type="Proteomes" id="UP000075901">
    <property type="component" value="Unassembled WGS sequence"/>
</dbReference>
<dbReference type="VEuPathDB" id="VectorBase:AMAM008024"/>
<feature type="compositionally biased region" description="Polar residues" evidence="1">
    <location>
        <begin position="188"/>
        <end position="198"/>
    </location>
</feature>
<protein>
    <submittedName>
        <fullName evidence="2">Uncharacterized protein</fullName>
    </submittedName>
</protein>
<dbReference type="AlphaFoldDB" id="A0A182SJJ8"/>
<evidence type="ECO:0000313" key="3">
    <source>
        <dbReference type="Proteomes" id="UP000075901"/>
    </source>
</evidence>
<proteinExistence type="predicted"/>
<evidence type="ECO:0000313" key="2">
    <source>
        <dbReference type="EnsemblMetazoa" id="AMAM008024-PA"/>
    </source>
</evidence>
<dbReference type="EnsemblMetazoa" id="AMAM008024-RA">
    <property type="protein sequence ID" value="AMAM008024-PA"/>
    <property type="gene ID" value="AMAM008024"/>
</dbReference>
<evidence type="ECO:0000256" key="1">
    <source>
        <dbReference type="SAM" id="MobiDB-lite"/>
    </source>
</evidence>
<name>A0A182SJJ8_9DIPT</name>
<accession>A0A182SJJ8</accession>
<feature type="region of interest" description="Disordered" evidence="1">
    <location>
        <begin position="90"/>
        <end position="134"/>
    </location>
</feature>
<feature type="region of interest" description="Disordered" evidence="1">
    <location>
        <begin position="240"/>
        <end position="265"/>
    </location>
</feature>
<organism evidence="2 3">
    <name type="scientific">Anopheles maculatus</name>
    <dbReference type="NCBI Taxonomy" id="74869"/>
    <lineage>
        <taxon>Eukaryota</taxon>
        <taxon>Metazoa</taxon>
        <taxon>Ecdysozoa</taxon>
        <taxon>Arthropoda</taxon>
        <taxon>Hexapoda</taxon>
        <taxon>Insecta</taxon>
        <taxon>Pterygota</taxon>
        <taxon>Neoptera</taxon>
        <taxon>Endopterygota</taxon>
        <taxon>Diptera</taxon>
        <taxon>Nematocera</taxon>
        <taxon>Culicoidea</taxon>
        <taxon>Culicidae</taxon>
        <taxon>Anophelinae</taxon>
        <taxon>Anopheles</taxon>
        <taxon>Anopheles maculatus group</taxon>
    </lineage>
</organism>